<proteinExistence type="predicted"/>
<dbReference type="EMBL" id="UINC01003962">
    <property type="protein sequence ID" value="SVA10679.1"/>
    <property type="molecule type" value="Genomic_DNA"/>
</dbReference>
<name>A0A381T4K6_9ZZZZ</name>
<feature type="domain" description="Methyltransferase type 11" evidence="2">
    <location>
        <begin position="73"/>
        <end position="171"/>
    </location>
</feature>
<sequence length="281" mass="30990">MTQNTHLDFVTEFYDTHPISEGQVLDKLVQDGFDLSSLDQGILQDYDQDHFGGLAATDALAHLANIGKSDHVLDVCCGLGGPARYLAHHYGCQVTGIDMNQNRIDGARRLTERVGLEKKVSFHCANALASTLPDDAFDSLIAQEAFGHIPDKPRLVIECARVLKSGGSIAFTDILARPGMTVSVRERLQQEMAFTELNTLDGYRDLLNSSGCIVKNIEDLSESWAEILVKRLAMYRSLKGQTVASFGQAHFEKWDRAYSFFVGLYTSGELGGGRFLAQKCH</sequence>
<evidence type="ECO:0000259" key="2">
    <source>
        <dbReference type="Pfam" id="PF08241"/>
    </source>
</evidence>
<dbReference type="GO" id="GO:0008757">
    <property type="term" value="F:S-adenosylmethionine-dependent methyltransferase activity"/>
    <property type="evidence" value="ECO:0007669"/>
    <property type="project" value="InterPro"/>
</dbReference>
<evidence type="ECO:0000256" key="1">
    <source>
        <dbReference type="ARBA" id="ARBA00022679"/>
    </source>
</evidence>
<dbReference type="InterPro" id="IPR013216">
    <property type="entry name" value="Methyltransf_11"/>
</dbReference>
<dbReference type="InterPro" id="IPR029063">
    <property type="entry name" value="SAM-dependent_MTases_sf"/>
</dbReference>
<evidence type="ECO:0000313" key="3">
    <source>
        <dbReference type="EMBL" id="SVA10679.1"/>
    </source>
</evidence>
<accession>A0A381T4K6</accession>
<keyword evidence="1" id="KW-0808">Transferase</keyword>
<dbReference type="SUPFAM" id="SSF53335">
    <property type="entry name" value="S-adenosyl-L-methionine-dependent methyltransferases"/>
    <property type="match status" value="1"/>
</dbReference>
<dbReference type="InterPro" id="IPR050447">
    <property type="entry name" value="Erg6_SMT_methyltransf"/>
</dbReference>
<organism evidence="3">
    <name type="scientific">marine metagenome</name>
    <dbReference type="NCBI Taxonomy" id="408172"/>
    <lineage>
        <taxon>unclassified sequences</taxon>
        <taxon>metagenomes</taxon>
        <taxon>ecological metagenomes</taxon>
    </lineage>
</organism>
<dbReference type="Gene3D" id="3.40.50.150">
    <property type="entry name" value="Vaccinia Virus protein VP39"/>
    <property type="match status" value="1"/>
</dbReference>
<reference evidence="3" key="1">
    <citation type="submission" date="2018-05" db="EMBL/GenBank/DDBJ databases">
        <authorList>
            <person name="Lanie J.A."/>
            <person name="Ng W.-L."/>
            <person name="Kazmierczak K.M."/>
            <person name="Andrzejewski T.M."/>
            <person name="Davidsen T.M."/>
            <person name="Wayne K.J."/>
            <person name="Tettelin H."/>
            <person name="Glass J.I."/>
            <person name="Rusch D."/>
            <person name="Podicherti R."/>
            <person name="Tsui H.-C.T."/>
            <person name="Winkler M.E."/>
        </authorList>
    </citation>
    <scope>NUCLEOTIDE SEQUENCE</scope>
</reference>
<dbReference type="CDD" id="cd02440">
    <property type="entry name" value="AdoMet_MTases"/>
    <property type="match status" value="1"/>
</dbReference>
<dbReference type="AlphaFoldDB" id="A0A381T4K6"/>
<dbReference type="Pfam" id="PF08241">
    <property type="entry name" value="Methyltransf_11"/>
    <property type="match status" value="1"/>
</dbReference>
<dbReference type="PANTHER" id="PTHR44068:SF11">
    <property type="entry name" value="GERANYL DIPHOSPHATE 2-C-METHYLTRANSFERASE"/>
    <property type="match status" value="1"/>
</dbReference>
<dbReference type="PANTHER" id="PTHR44068">
    <property type="entry name" value="ZGC:194242"/>
    <property type="match status" value="1"/>
</dbReference>
<protein>
    <recommendedName>
        <fullName evidence="2">Methyltransferase type 11 domain-containing protein</fullName>
    </recommendedName>
</protein>
<gene>
    <name evidence="3" type="ORF">METZ01_LOCUS63533</name>
</gene>